<proteinExistence type="predicted"/>
<reference evidence="1 2" key="1">
    <citation type="submission" date="2016-09" db="EMBL/GenBank/DDBJ databases">
        <authorList>
            <consortium name="Pathogen Informatics"/>
        </authorList>
    </citation>
    <scope>NUCLEOTIDE SEQUENCE [LARGE SCALE GENOMIC DNA]</scope>
</reference>
<dbReference type="SUPFAM" id="SSF140924">
    <property type="entry name" value="Duffy binding domain-like"/>
    <property type="match status" value="1"/>
</dbReference>
<protein>
    <submittedName>
        <fullName evidence="1">Erythrocyte membrane protein 1, PfEMP1, putative</fullName>
    </submittedName>
</protein>
<dbReference type="VEuPathDB" id="PlasmoDB:PRG01_0041200"/>
<evidence type="ECO:0000313" key="1">
    <source>
        <dbReference type="EMBL" id="SOV84204.1"/>
    </source>
</evidence>
<name>A0A2P9DTA6_PLARE</name>
<dbReference type="AlphaFoldDB" id="A0A2P9DTA6"/>
<evidence type="ECO:0000313" key="2">
    <source>
        <dbReference type="Proteomes" id="UP000240500"/>
    </source>
</evidence>
<dbReference type="EMBL" id="OFAE01000030">
    <property type="protein sequence ID" value="SOV84204.1"/>
    <property type="molecule type" value="Genomic_DNA"/>
</dbReference>
<sequence>MLCGYNKPGGDTSNSENCRFPDIEPVPQFLRWFQEWTKIFFIRRKKLVQQPTHPPRTPDEATPFSTNPLTLPSYKRPSFWYCIGRWDQ</sequence>
<gene>
    <name evidence="1" type="ORF">PRG01_0041200</name>
</gene>
<accession>A0A2P9DTA6</accession>
<dbReference type="Proteomes" id="UP000240500">
    <property type="component" value="Unassembled WGS sequence"/>
</dbReference>
<organism evidence="1 2">
    <name type="scientific">Plasmodium reichenowi</name>
    <dbReference type="NCBI Taxonomy" id="5854"/>
    <lineage>
        <taxon>Eukaryota</taxon>
        <taxon>Sar</taxon>
        <taxon>Alveolata</taxon>
        <taxon>Apicomplexa</taxon>
        <taxon>Aconoidasida</taxon>
        <taxon>Haemosporida</taxon>
        <taxon>Plasmodiidae</taxon>
        <taxon>Plasmodium</taxon>
        <taxon>Plasmodium (Laverania)</taxon>
    </lineage>
</organism>